<gene>
    <name evidence="3" type="ORF">SAMN05421781_2072</name>
</gene>
<reference evidence="3 4" key="1">
    <citation type="submission" date="2016-10" db="EMBL/GenBank/DDBJ databases">
        <authorList>
            <person name="de Groot N.N."/>
        </authorList>
    </citation>
    <scope>NUCLEOTIDE SEQUENCE [LARGE SCALE GENOMIC DNA]</scope>
    <source>
        <strain evidence="3 4">DSM 23126</strain>
    </source>
</reference>
<dbReference type="AlphaFoldDB" id="A0A1H2VG17"/>
<dbReference type="RefSeq" id="WP_176967736.1">
    <property type="nucleotide sequence ID" value="NZ_FNNC01000004.1"/>
</dbReference>
<dbReference type="InterPro" id="IPR003675">
    <property type="entry name" value="Rce1/LyrA-like_dom"/>
</dbReference>
<name>A0A1H2VG17_9BACI</name>
<feature type="transmembrane region" description="Helical" evidence="1">
    <location>
        <begin position="115"/>
        <end position="140"/>
    </location>
</feature>
<evidence type="ECO:0000313" key="4">
    <source>
        <dbReference type="Proteomes" id="UP000199488"/>
    </source>
</evidence>
<evidence type="ECO:0000259" key="2">
    <source>
        <dbReference type="Pfam" id="PF02517"/>
    </source>
</evidence>
<evidence type="ECO:0000256" key="1">
    <source>
        <dbReference type="SAM" id="Phobius"/>
    </source>
</evidence>
<organism evidence="3 4">
    <name type="scientific">Marinococcus luteus</name>
    <dbReference type="NCBI Taxonomy" id="1122204"/>
    <lineage>
        <taxon>Bacteria</taxon>
        <taxon>Bacillati</taxon>
        <taxon>Bacillota</taxon>
        <taxon>Bacilli</taxon>
        <taxon>Bacillales</taxon>
        <taxon>Bacillaceae</taxon>
        <taxon>Marinococcus</taxon>
    </lineage>
</organism>
<sequence length="199" mass="21639">MMNSSGPRISGGALWLNFFLLFAVGIVIIAAVFQGETLMYISSLFPFNTAAADSFTGACTGIAAGFFTWGAYKKQWFSVPDNTYTDLLKELIRRRGSFWAVTAGAAVSEEILFRAAVLGTLVLVLPDIFALCVTSFIFMLVHVPQYAGQQLIHAWIFALGLLLGGLLLWQGTLWGAAAAHAGYNAVSFLIWKRSEAVEE</sequence>
<keyword evidence="4" id="KW-1185">Reference proteome</keyword>
<feature type="transmembrane region" description="Helical" evidence="1">
    <location>
        <begin position="12"/>
        <end position="34"/>
    </location>
</feature>
<keyword evidence="1" id="KW-0472">Membrane</keyword>
<feature type="transmembrane region" description="Helical" evidence="1">
    <location>
        <begin position="152"/>
        <end position="169"/>
    </location>
</feature>
<accession>A0A1H2VG17</accession>
<evidence type="ECO:0000313" key="3">
    <source>
        <dbReference type="EMBL" id="SDW67287.1"/>
    </source>
</evidence>
<dbReference type="Pfam" id="PF02517">
    <property type="entry name" value="Rce1-like"/>
    <property type="match status" value="1"/>
</dbReference>
<dbReference type="Proteomes" id="UP000199488">
    <property type="component" value="Unassembled WGS sequence"/>
</dbReference>
<keyword evidence="1" id="KW-0812">Transmembrane</keyword>
<dbReference type="GO" id="GO:0004175">
    <property type="term" value="F:endopeptidase activity"/>
    <property type="evidence" value="ECO:0007669"/>
    <property type="project" value="UniProtKB-ARBA"/>
</dbReference>
<feature type="transmembrane region" description="Helical" evidence="1">
    <location>
        <begin position="54"/>
        <end position="72"/>
    </location>
</feature>
<dbReference type="GO" id="GO:0080120">
    <property type="term" value="P:CAAX-box protein maturation"/>
    <property type="evidence" value="ECO:0007669"/>
    <property type="project" value="UniProtKB-ARBA"/>
</dbReference>
<proteinExistence type="predicted"/>
<protein>
    <recommendedName>
        <fullName evidence="2">CAAX prenyl protease 2/Lysostaphin resistance protein A-like domain-containing protein</fullName>
    </recommendedName>
</protein>
<feature type="domain" description="CAAX prenyl protease 2/Lysostaphin resistance protein A-like" evidence="2">
    <location>
        <begin position="98"/>
        <end position="186"/>
    </location>
</feature>
<keyword evidence="1" id="KW-1133">Transmembrane helix</keyword>
<dbReference type="STRING" id="1122204.SAMN05421781_2072"/>
<dbReference type="EMBL" id="FNNC01000004">
    <property type="protein sequence ID" value="SDW67287.1"/>
    <property type="molecule type" value="Genomic_DNA"/>
</dbReference>